<dbReference type="PANTHER" id="PTHR32196">
    <property type="entry name" value="ABC TRANSPORTER PERMEASE PROTEIN YPHD-RELATED-RELATED"/>
    <property type="match status" value="1"/>
</dbReference>
<keyword evidence="2" id="KW-0813">Transport</keyword>
<accession>A0A6N2VY68</accession>
<organism evidence="8">
    <name type="scientific">Enterocloster bolteae</name>
    <dbReference type="NCBI Taxonomy" id="208479"/>
    <lineage>
        <taxon>Bacteria</taxon>
        <taxon>Bacillati</taxon>
        <taxon>Bacillota</taxon>
        <taxon>Clostridia</taxon>
        <taxon>Lachnospirales</taxon>
        <taxon>Lachnospiraceae</taxon>
        <taxon>Enterocloster</taxon>
    </lineage>
</organism>
<name>A0A6N2VY68_9FIRM</name>
<sequence length="315" mass="34229">MNRLKQYKNTLSTPLVFVFLFLLNCFFTRNFASWYTVRSILTQSTSLVLVAIGTTFVIAVGGIDISLGSGFAWNAVLFSLVLRSTESLAVSFIVVLFSAFVIGMINGVNVARFRIQPMIATMAMMYILRALAKVLTNGATVRIRSPWLKEVCYMKFFGGVVPIQLFLVLIPLAAAVLVVRKTPFGIYIEACGDNLDAAKKSGIRVVFYTVTAYVICNLLTAMAGIFDAGSVSSADPMALGILMEMDAIAATVIGGTSITGGRPNFVGTVFGVFILQIITIMINMNNISEQWSYIITAAIIIAAVVFQNLKKMKEA</sequence>
<dbReference type="CDD" id="cd06579">
    <property type="entry name" value="TM_PBP1_transp_AraH_like"/>
    <property type="match status" value="1"/>
</dbReference>
<dbReference type="PANTHER" id="PTHR32196:SF21">
    <property type="entry name" value="ABC TRANSPORTER PERMEASE PROTEIN YPHD-RELATED"/>
    <property type="match status" value="1"/>
</dbReference>
<keyword evidence="5" id="KW-0812">Transmembrane</keyword>
<protein>
    <submittedName>
        <fullName evidence="8">Ribose transport system permease protein RbsC</fullName>
    </submittedName>
</protein>
<evidence type="ECO:0000256" key="4">
    <source>
        <dbReference type="ARBA" id="ARBA00022519"/>
    </source>
</evidence>
<dbReference type="AlphaFoldDB" id="A0A6N2VY68"/>
<evidence type="ECO:0000256" key="5">
    <source>
        <dbReference type="ARBA" id="ARBA00022692"/>
    </source>
</evidence>
<evidence type="ECO:0000256" key="6">
    <source>
        <dbReference type="ARBA" id="ARBA00022989"/>
    </source>
</evidence>
<dbReference type="GO" id="GO:0005886">
    <property type="term" value="C:plasma membrane"/>
    <property type="evidence" value="ECO:0007669"/>
    <property type="project" value="UniProtKB-SubCell"/>
</dbReference>
<keyword evidence="7" id="KW-0472">Membrane</keyword>
<keyword evidence="3" id="KW-1003">Cell membrane</keyword>
<evidence type="ECO:0000313" key="8">
    <source>
        <dbReference type="EMBL" id="VYT35068.1"/>
    </source>
</evidence>
<proteinExistence type="predicted"/>
<reference evidence="8" key="1">
    <citation type="submission" date="2019-11" db="EMBL/GenBank/DDBJ databases">
        <authorList>
            <person name="Feng L."/>
        </authorList>
    </citation>
    <scope>NUCLEOTIDE SEQUENCE</scope>
    <source>
        <strain evidence="8">CbolteaeLFYP116</strain>
    </source>
</reference>
<dbReference type="GO" id="GO:0022857">
    <property type="term" value="F:transmembrane transporter activity"/>
    <property type="evidence" value="ECO:0007669"/>
    <property type="project" value="InterPro"/>
</dbReference>
<dbReference type="RefSeq" id="WP_002577735.1">
    <property type="nucleotide sequence ID" value="NZ_BAABZS010000001.1"/>
</dbReference>
<dbReference type="InterPro" id="IPR001851">
    <property type="entry name" value="ABC_transp_permease"/>
</dbReference>
<gene>
    <name evidence="8" type="primary">rbsC_18</name>
    <name evidence="8" type="ORF">CBLFYP116_03119</name>
</gene>
<evidence type="ECO:0000256" key="7">
    <source>
        <dbReference type="ARBA" id="ARBA00023136"/>
    </source>
</evidence>
<evidence type="ECO:0000256" key="1">
    <source>
        <dbReference type="ARBA" id="ARBA00004651"/>
    </source>
</evidence>
<dbReference type="Pfam" id="PF02653">
    <property type="entry name" value="BPD_transp_2"/>
    <property type="match status" value="1"/>
</dbReference>
<evidence type="ECO:0000256" key="3">
    <source>
        <dbReference type="ARBA" id="ARBA00022475"/>
    </source>
</evidence>
<dbReference type="GeneID" id="23116217"/>
<evidence type="ECO:0000256" key="2">
    <source>
        <dbReference type="ARBA" id="ARBA00022448"/>
    </source>
</evidence>
<keyword evidence="6" id="KW-1133">Transmembrane helix</keyword>
<comment type="subcellular location">
    <subcellularLocation>
        <location evidence="1">Cell membrane</location>
        <topology evidence="1">Multi-pass membrane protein</topology>
    </subcellularLocation>
</comment>
<dbReference type="EMBL" id="CACRTF010000014">
    <property type="protein sequence ID" value="VYT35068.1"/>
    <property type="molecule type" value="Genomic_DNA"/>
</dbReference>
<keyword evidence="4" id="KW-0997">Cell inner membrane</keyword>